<dbReference type="Proteomes" id="UP000177870">
    <property type="component" value="Chromosome"/>
</dbReference>
<dbReference type="EMBL" id="CP017599">
    <property type="protein sequence ID" value="AOX00715.1"/>
    <property type="molecule type" value="Genomic_DNA"/>
</dbReference>
<reference evidence="2" key="1">
    <citation type="submission" date="2016-10" db="EMBL/GenBank/DDBJ databases">
        <title>Comparative genomics uncovers the prolific and rare metabolic potential of the cyanobacterial genus Moorea.</title>
        <authorList>
            <person name="Leao T."/>
            <person name="Castelao G."/>
            <person name="Korobeynikov A."/>
            <person name="Monroe E.A."/>
            <person name="Podell S."/>
            <person name="Glukhov E."/>
            <person name="Allen E."/>
            <person name="Gerwick W.H."/>
            <person name="Gerwick L."/>
        </authorList>
    </citation>
    <scope>NUCLEOTIDE SEQUENCE [LARGE SCALE GENOMIC DNA]</scope>
    <source>
        <strain evidence="2">PAL-8-15-08-1</strain>
    </source>
</reference>
<dbReference type="RefSeq" id="WP_070393168.1">
    <property type="nucleotide sequence ID" value="NZ_CP017599.1"/>
</dbReference>
<organism evidence="1 2">
    <name type="scientific">Moorena producens PAL-8-15-08-1</name>
    <dbReference type="NCBI Taxonomy" id="1458985"/>
    <lineage>
        <taxon>Bacteria</taxon>
        <taxon>Bacillati</taxon>
        <taxon>Cyanobacteriota</taxon>
        <taxon>Cyanophyceae</taxon>
        <taxon>Coleofasciculales</taxon>
        <taxon>Coleofasciculaceae</taxon>
        <taxon>Moorena</taxon>
    </lineage>
</organism>
<gene>
    <name evidence="1" type="ORF">BJP34_15830</name>
</gene>
<name>A0A1D8TT00_9CYAN</name>
<accession>A0A1D8TT00</accession>
<evidence type="ECO:0000313" key="2">
    <source>
        <dbReference type="Proteomes" id="UP000177870"/>
    </source>
</evidence>
<protein>
    <submittedName>
        <fullName evidence="1">Uncharacterized protein</fullName>
    </submittedName>
</protein>
<sequence length="153" mass="17335">MKRLFSLLLSGILMVSSTLLLGIAVAEGVAPGQAQALVEESLPEESLAEESQTEESLAECFYSRVSKGKDVKECDSALEKKRNALKSVELKTAARCFKLQNMVETNKPEYLRLYDVRDCHFFIEDSPFWTSIYYGDDDSPCKYDSLYKEYVCE</sequence>
<dbReference type="KEGG" id="mpro:BJP34_15830"/>
<dbReference type="AlphaFoldDB" id="A0A1D8TT00"/>
<evidence type="ECO:0000313" key="1">
    <source>
        <dbReference type="EMBL" id="AOX00715.1"/>
    </source>
</evidence>
<proteinExistence type="predicted"/>